<dbReference type="NCBIfam" id="TIGR03292">
    <property type="entry name" value="PhnH_redo"/>
    <property type="match status" value="1"/>
</dbReference>
<dbReference type="EC" id="2.7.8.37" evidence="1"/>
<keyword evidence="2" id="KW-1185">Reference proteome</keyword>
<keyword evidence="1" id="KW-0808">Transferase</keyword>
<dbReference type="Pfam" id="PF05845">
    <property type="entry name" value="PhnH"/>
    <property type="match status" value="1"/>
</dbReference>
<sequence length="202" mass="20960">MSLHTEALEGGFANPVLGAQATFRALMDAMSRPGTIHTIGGDANPPHPVGVAQGAVALTLADHDTTVWLSPALAHETVKGWVGFHTGAEIVASSAHARFAFLAAGEPIPDFHGFAPGSQDYPDRSATLVIELPALSGGPEFVARGPGIKDSTVITAQGLPADFLRRWATNRAFFPLGLDIVFTAGSDLMALPRSTDLQALGG</sequence>
<dbReference type="SUPFAM" id="SSF159709">
    <property type="entry name" value="PhnH-like"/>
    <property type="match status" value="1"/>
</dbReference>
<dbReference type="Proteomes" id="UP001549047">
    <property type="component" value="Unassembled WGS sequence"/>
</dbReference>
<dbReference type="EMBL" id="JBEPMB010000005">
    <property type="protein sequence ID" value="MET3614927.1"/>
    <property type="molecule type" value="Genomic_DNA"/>
</dbReference>
<comment type="caution">
    <text evidence="1">The sequence shown here is derived from an EMBL/GenBank/DDBJ whole genome shotgun (WGS) entry which is preliminary data.</text>
</comment>
<accession>A0ABV2J2D3</accession>
<proteinExistence type="predicted"/>
<dbReference type="Gene3D" id="3.40.50.11310">
    <property type="entry name" value="Bacterial phosphonate metabolism protein PhnH"/>
    <property type="match status" value="1"/>
</dbReference>
<dbReference type="GO" id="GO:0061693">
    <property type="term" value="F:alpha-D-ribose 1-methylphosphonate 5-triphosphate synthase activity"/>
    <property type="evidence" value="ECO:0007669"/>
    <property type="project" value="UniProtKB-EC"/>
</dbReference>
<name>A0ABV2J2D3_9HYPH</name>
<dbReference type="RefSeq" id="WP_354557415.1">
    <property type="nucleotide sequence ID" value="NZ_JBEPMB010000005.1"/>
</dbReference>
<dbReference type="PIRSF" id="PIRSF020680">
    <property type="entry name" value="PhnH"/>
    <property type="match status" value="1"/>
</dbReference>
<gene>
    <name evidence="1" type="ORF">ABID16_003270</name>
</gene>
<dbReference type="InterPro" id="IPR038058">
    <property type="entry name" value="PhnH-like_sp"/>
</dbReference>
<protein>
    <submittedName>
        <fullName evidence="1">Alpha-D-ribose 1-methylphosphonate 5-triphosphate synthase subunit PhnH</fullName>
        <ecNumber evidence="1">2.7.8.37</ecNumber>
    </submittedName>
</protein>
<evidence type="ECO:0000313" key="2">
    <source>
        <dbReference type="Proteomes" id="UP001549047"/>
    </source>
</evidence>
<dbReference type="InterPro" id="IPR008772">
    <property type="entry name" value="Phosphonate_metab_PhnH"/>
</dbReference>
<evidence type="ECO:0000313" key="1">
    <source>
        <dbReference type="EMBL" id="MET3614927.1"/>
    </source>
</evidence>
<organism evidence="1 2">
    <name type="scientific">Rhizobium aquaticum</name>
    <dbReference type="NCBI Taxonomy" id="1549636"/>
    <lineage>
        <taxon>Bacteria</taxon>
        <taxon>Pseudomonadati</taxon>
        <taxon>Pseudomonadota</taxon>
        <taxon>Alphaproteobacteria</taxon>
        <taxon>Hyphomicrobiales</taxon>
        <taxon>Rhizobiaceae</taxon>
        <taxon>Rhizobium/Agrobacterium group</taxon>
        <taxon>Rhizobium</taxon>
    </lineage>
</organism>
<reference evidence="1 2" key="1">
    <citation type="submission" date="2024-06" db="EMBL/GenBank/DDBJ databases">
        <title>Genomic Encyclopedia of Type Strains, Phase IV (KMG-IV): sequencing the most valuable type-strain genomes for metagenomic binning, comparative biology and taxonomic classification.</title>
        <authorList>
            <person name="Goeker M."/>
        </authorList>
    </citation>
    <scope>NUCLEOTIDE SEQUENCE [LARGE SCALE GENOMIC DNA]</scope>
    <source>
        <strain evidence="1 2">DSM 29780</strain>
    </source>
</reference>